<dbReference type="InterPro" id="IPR059000">
    <property type="entry name" value="ATPase_P-type_domA"/>
</dbReference>
<dbReference type="Gene3D" id="2.70.150.10">
    <property type="entry name" value="Calcium-transporting ATPase, cytoplasmic transduction domain A"/>
    <property type="match status" value="1"/>
</dbReference>
<keyword evidence="10 13" id="KW-1133">Transmembrane helix</keyword>
<dbReference type="PRINTS" id="PR00119">
    <property type="entry name" value="CATATPASE"/>
</dbReference>
<comment type="similarity">
    <text evidence="2">Belongs to the cation transport ATPase (P-type) (TC 3.A.3) family. Type IB subfamily.</text>
</comment>
<evidence type="ECO:0000256" key="12">
    <source>
        <dbReference type="ARBA" id="ARBA00023136"/>
    </source>
</evidence>
<dbReference type="SUPFAM" id="SSF81665">
    <property type="entry name" value="Calcium ATPase, transmembrane domain M"/>
    <property type="match status" value="1"/>
</dbReference>
<keyword evidence="5" id="KW-0597">Phosphoprotein</keyword>
<organism evidence="15 16">
    <name type="scientific">Flavihumibacter stibioxidans</name>
    <dbReference type="NCBI Taxonomy" id="1834163"/>
    <lineage>
        <taxon>Bacteria</taxon>
        <taxon>Pseudomonadati</taxon>
        <taxon>Bacteroidota</taxon>
        <taxon>Chitinophagia</taxon>
        <taxon>Chitinophagales</taxon>
        <taxon>Chitinophagaceae</taxon>
        <taxon>Flavihumibacter</taxon>
    </lineage>
</organism>
<evidence type="ECO:0000256" key="3">
    <source>
        <dbReference type="ARBA" id="ARBA00022448"/>
    </source>
</evidence>
<keyword evidence="9" id="KW-1278">Translocase</keyword>
<evidence type="ECO:0000256" key="7">
    <source>
        <dbReference type="ARBA" id="ARBA00022723"/>
    </source>
</evidence>
<keyword evidence="3" id="KW-0813">Transport</keyword>
<dbReference type="Pfam" id="PF00122">
    <property type="entry name" value="E1-E2_ATPase"/>
    <property type="match status" value="1"/>
</dbReference>
<evidence type="ECO:0000259" key="14">
    <source>
        <dbReference type="PROSITE" id="PS50846"/>
    </source>
</evidence>
<dbReference type="NCBIfam" id="TIGR01494">
    <property type="entry name" value="ATPase_P-type"/>
    <property type="match status" value="1"/>
</dbReference>
<feature type="domain" description="HMA" evidence="14">
    <location>
        <begin position="92"/>
        <end position="158"/>
    </location>
</feature>
<evidence type="ECO:0000256" key="10">
    <source>
        <dbReference type="ARBA" id="ARBA00022989"/>
    </source>
</evidence>
<dbReference type="Gene3D" id="3.30.70.100">
    <property type="match status" value="1"/>
</dbReference>
<evidence type="ECO:0000256" key="8">
    <source>
        <dbReference type="ARBA" id="ARBA00022842"/>
    </source>
</evidence>
<dbReference type="InterPro" id="IPR021993">
    <property type="entry name" value="ATPase-cat-bd"/>
</dbReference>
<keyword evidence="7" id="KW-0479">Metal-binding</keyword>
<dbReference type="PRINTS" id="PR00943">
    <property type="entry name" value="CUATPASE"/>
</dbReference>
<dbReference type="SUPFAM" id="SSF55008">
    <property type="entry name" value="HMA, heavy metal-associated domain"/>
    <property type="match status" value="1"/>
</dbReference>
<evidence type="ECO:0000256" key="4">
    <source>
        <dbReference type="ARBA" id="ARBA00022475"/>
    </source>
</evidence>
<keyword evidence="4" id="KW-1003">Cell membrane</keyword>
<feature type="transmembrane region" description="Helical" evidence="13">
    <location>
        <begin position="243"/>
        <end position="265"/>
    </location>
</feature>
<keyword evidence="8" id="KW-0460">Magnesium</keyword>
<proteinExistence type="inferred from homology"/>
<dbReference type="InterPro" id="IPR008250">
    <property type="entry name" value="ATPase_P-typ_transduc_dom_A_sf"/>
</dbReference>
<dbReference type="PANTHER" id="PTHR43520:SF5">
    <property type="entry name" value="CATION-TRANSPORTING P-TYPE ATPASE-RELATED"/>
    <property type="match status" value="1"/>
</dbReference>
<feature type="transmembrane region" description="Helical" evidence="13">
    <location>
        <begin position="175"/>
        <end position="193"/>
    </location>
</feature>
<comment type="caution">
    <text evidence="15">The sequence shown here is derived from an EMBL/GenBank/DDBJ whole genome shotgun (WGS) entry which is preliminary data.</text>
</comment>
<feature type="transmembrane region" description="Helical" evidence="13">
    <location>
        <begin position="764"/>
        <end position="784"/>
    </location>
</feature>
<keyword evidence="11" id="KW-0406">Ion transport</keyword>
<dbReference type="Proteomes" id="UP000765802">
    <property type="component" value="Unassembled WGS sequence"/>
</dbReference>
<feature type="transmembrane region" description="Helical" evidence="13">
    <location>
        <begin position="271"/>
        <end position="289"/>
    </location>
</feature>
<dbReference type="PROSITE" id="PS00154">
    <property type="entry name" value="ATPASE_E1_E2"/>
    <property type="match status" value="1"/>
</dbReference>
<dbReference type="InterPro" id="IPR018303">
    <property type="entry name" value="ATPase_P-typ_P_site"/>
</dbReference>
<evidence type="ECO:0000256" key="13">
    <source>
        <dbReference type="SAM" id="Phobius"/>
    </source>
</evidence>
<reference evidence="15 16" key="1">
    <citation type="submission" date="2016-07" db="EMBL/GenBank/DDBJ databases">
        <title>Genome analysis of Flavihumibacter stibioxidans YS-17.</title>
        <authorList>
            <person name="Shi K."/>
            <person name="Han Y."/>
            <person name="Wang G."/>
        </authorList>
    </citation>
    <scope>NUCLEOTIDE SEQUENCE [LARGE SCALE GENOMIC DNA]</scope>
    <source>
        <strain evidence="15 16">YS-17</strain>
    </source>
</reference>
<dbReference type="SUPFAM" id="SSF81653">
    <property type="entry name" value="Calcium ATPase, transduction domain A"/>
    <property type="match status" value="1"/>
</dbReference>
<evidence type="ECO:0000256" key="6">
    <source>
        <dbReference type="ARBA" id="ARBA00022692"/>
    </source>
</evidence>
<dbReference type="PANTHER" id="PTHR43520">
    <property type="entry name" value="ATP7, ISOFORM B"/>
    <property type="match status" value="1"/>
</dbReference>
<dbReference type="PROSITE" id="PS50846">
    <property type="entry name" value="HMA_2"/>
    <property type="match status" value="1"/>
</dbReference>
<evidence type="ECO:0000256" key="1">
    <source>
        <dbReference type="ARBA" id="ARBA00004651"/>
    </source>
</evidence>
<evidence type="ECO:0000256" key="11">
    <source>
        <dbReference type="ARBA" id="ARBA00023065"/>
    </source>
</evidence>
<feature type="transmembrane region" description="Helical" evidence="13">
    <location>
        <begin position="738"/>
        <end position="758"/>
    </location>
</feature>
<evidence type="ECO:0000256" key="9">
    <source>
        <dbReference type="ARBA" id="ARBA00022967"/>
    </source>
</evidence>
<evidence type="ECO:0000313" key="16">
    <source>
        <dbReference type="Proteomes" id="UP000765802"/>
    </source>
</evidence>
<dbReference type="InterPro" id="IPR023214">
    <property type="entry name" value="HAD_sf"/>
</dbReference>
<dbReference type="Gene3D" id="3.40.50.1000">
    <property type="entry name" value="HAD superfamily/HAD-like"/>
    <property type="match status" value="1"/>
</dbReference>
<feature type="transmembrane region" description="Helical" evidence="13">
    <location>
        <begin position="448"/>
        <end position="467"/>
    </location>
</feature>
<dbReference type="SUPFAM" id="SSF56784">
    <property type="entry name" value="HAD-like"/>
    <property type="match status" value="1"/>
</dbReference>
<dbReference type="Pfam" id="PF12156">
    <property type="entry name" value="ATPase-cat_bd"/>
    <property type="match status" value="1"/>
</dbReference>
<sequence length="795" mass="88974">MVSVEVKKQTTCYHCGEDCQEGKIVLEEKNFCCEGCKMVYQLLNEHGLCDYYDLNNNPGQSQRIAVRKDKFAFLEDPGIAQQLISFRNEEQTHITFYLPHIHCSSCLYLVENLHRIHPGIVRTTVNFTRKETDVIFNHKKISLREVAELLTSIGYEPYISLNNLKAKKPRLPRTMIYQLGVAGFCFANIMLMSFPEYLGLEEAEKNLQNAFRYLNLILSLPVLLFSAQPFYESAWKSLKHRFLNIDAPIVLAIWVTFFRSVFEVLTNTGSGYFDSFAGIVFFMLIGRVLQDKTYQQLSFERDYTSYFPIAVTVLKEEKEIPTALPDIKAGDTLMIHHEELVPADGILTRGKAFIDYSFVTGESLPVLKEVGEIIYAGGKQTGGNMELLVVKEVSQSYLTRLWNQQEKEVPEEKGVSFVHLLSRYFTYIVLTVAILTAVYWWVNDITRIWPAVTAILIIACPCALLLSNTFTNGNILRILGRNKLYLRNAQSIEEMAAIDHIVFDKTGTLTTTHRHDVVYEGESLHKSDLQAISALSSQSSHPLSKALVRHLGRNQLTVSAFEEQTGKGISGQINGESFALGSLPFITGKAAGAEGTRVYVSRNGSLLGHFSFRNHYRNEVNDLLNDLQSEYGLAVISGDNAAERQTLQHLAGKNTTLLFNQQPHDKLEYVRKMQSAGKKVMMVGDGLNDAIAMQESNMGIAIAEDTNSFTPASDGILESGALAKLHRFIRLAKANKQIVLASFVMSIAYNIVGLYFAVQGTLSPLIAAVLMPSSSISIILLTFGSSNLAARWLKL</sequence>
<feature type="transmembrane region" description="Helical" evidence="13">
    <location>
        <begin position="213"/>
        <end position="231"/>
    </location>
</feature>
<dbReference type="Gene3D" id="3.40.1110.10">
    <property type="entry name" value="Calcium-transporting ATPase, cytoplasmic domain N"/>
    <property type="match status" value="1"/>
</dbReference>
<dbReference type="InterPro" id="IPR023299">
    <property type="entry name" value="ATPase_P-typ_cyto_dom_N"/>
</dbReference>
<keyword evidence="12 13" id="KW-0472">Membrane</keyword>
<name>A0ABR7M789_9BACT</name>
<evidence type="ECO:0000256" key="5">
    <source>
        <dbReference type="ARBA" id="ARBA00022553"/>
    </source>
</evidence>
<dbReference type="InterPro" id="IPR023298">
    <property type="entry name" value="ATPase_P-typ_TM_dom_sf"/>
</dbReference>
<dbReference type="InterPro" id="IPR036163">
    <property type="entry name" value="HMA_dom_sf"/>
</dbReference>
<dbReference type="InterPro" id="IPR006121">
    <property type="entry name" value="HMA_dom"/>
</dbReference>
<dbReference type="EMBL" id="MBUA01000001">
    <property type="protein sequence ID" value="MBC6490493.1"/>
    <property type="molecule type" value="Genomic_DNA"/>
</dbReference>
<dbReference type="CDD" id="cd00371">
    <property type="entry name" value="HMA"/>
    <property type="match status" value="1"/>
</dbReference>
<dbReference type="InterPro" id="IPR036412">
    <property type="entry name" value="HAD-like_sf"/>
</dbReference>
<keyword evidence="16" id="KW-1185">Reference proteome</keyword>
<keyword evidence="6 13" id="KW-0812">Transmembrane</keyword>
<evidence type="ECO:0000256" key="2">
    <source>
        <dbReference type="ARBA" id="ARBA00006024"/>
    </source>
</evidence>
<comment type="subcellular location">
    <subcellularLocation>
        <location evidence="1">Cell membrane</location>
        <topology evidence="1">Multi-pass membrane protein</topology>
    </subcellularLocation>
</comment>
<dbReference type="InterPro" id="IPR001757">
    <property type="entry name" value="P_typ_ATPase"/>
</dbReference>
<accession>A0ABR7M789</accession>
<dbReference type="Pfam" id="PF00702">
    <property type="entry name" value="Hydrolase"/>
    <property type="match status" value="1"/>
</dbReference>
<feature type="transmembrane region" description="Helical" evidence="13">
    <location>
        <begin position="424"/>
        <end position="442"/>
    </location>
</feature>
<gene>
    <name evidence="15" type="ORF">BC349_05920</name>
</gene>
<protein>
    <submittedName>
        <fullName evidence="15">ATPase</fullName>
    </submittedName>
</protein>
<evidence type="ECO:0000313" key="15">
    <source>
        <dbReference type="EMBL" id="MBC6490493.1"/>
    </source>
</evidence>